<dbReference type="GO" id="GO:0006302">
    <property type="term" value="P:double-strand break repair"/>
    <property type="evidence" value="ECO:0007669"/>
    <property type="project" value="InterPro"/>
</dbReference>
<evidence type="ECO:0000256" key="4">
    <source>
        <dbReference type="SAM" id="Coils"/>
    </source>
</evidence>
<sequence length="1043" mass="114736">MKLKQLHMQFFGPYADETVNFEDFRTSPLFLISGPTGSGKTTIFDALVYALYGETSGERDGMQMRSNFASHHDLTKITLTFDHDGKHYRVVRQPQQIQQKKRGDGLTEVKAKALLAIADADKQVAEYTKKNQVQSQLDAILHLDAKQFRQIVLLPQGDFRRFLDADSNAKEDLLRDLFGTQLIQRWQTAMQAQTKQQGAAIQDQERMLNLLTSQFEFDTPPSDTATMADKLALMHQDVTQQATTVTNLQTMADQRHQRYQTAQTALQTGKQLAQAFEDRKQTAAALAQLAEQKQTQEDRLKLMERLTWVQEHEAAEQRVQKVARDLTLAKTQLVQTQTAIKTTQQAMNQAQTKLNDLQQQDSAIEAQKTQLDQLQSVKQQLVAIAAQEKQVAQQTAAVAQAEAASVQAQKKLADDQKKLDQYQTELNQLAVSDLADRAADHKQLVAALKPVAANYQDAHAEAEQLASKLTDTKTLLIQATNASQSAEQQLNQLQQTQIRQQIAQLAAKLTPGTPCPVCGSVEHPHPAVALDEPLVTEAEVKRATQARQQAAAKETTMQAQVSNLEEQHAAATKKADIAKNSFWAQVSSSIDAVSPQVEQPDILKQLAILEEKAQTAVQALSAAQIRQDALRKAITVGQTVVSADDQEIQATQSALNTAKIEAAKANSALTTMKASLPAGTTDLKTVTEQSHVLTEAIKTHQEQLKTAQRQLSEFDRQLAGLHADERHATDQITTLKKEHQEAEDDFLSAVTDYFGSDGVAKFAAMREKLGQLPLLQQQTQRYKDDVLKQQTLLAAANKTIGNQPQPALDQLEAQASAAEVEATKAQTAFIEAKQKHDTAQKLLKQAADILAANQTALAAYADLQTLTAVMNGNGPKKLSLERYVLQAYLQEVLDVANTRLQVLSNQRYQFVLHTDLGTQKIHSGLEIDVYDDQVGERRAVQTLSGGESFIAALSLALALGEVIQQESGGINIDALFVDEGFGSLDTNSLDVAMNALESLEGESRLIGIISHVTELRDNIPDQLQVQPAGTGRSRIRVMHMASA</sequence>
<organism evidence="6 11">
    <name type="scientific">Lacticaseibacillus rhamnosus</name>
    <name type="common">Lactobacillus rhamnosus</name>
    <dbReference type="NCBI Taxonomy" id="47715"/>
    <lineage>
        <taxon>Bacteria</taxon>
        <taxon>Bacillati</taxon>
        <taxon>Bacillota</taxon>
        <taxon>Bacilli</taxon>
        <taxon>Lactobacillales</taxon>
        <taxon>Lactobacillaceae</taxon>
        <taxon>Lacticaseibacillus</taxon>
    </lineage>
</organism>
<feature type="coiled-coil region" evidence="4">
    <location>
        <begin position="279"/>
        <end position="496"/>
    </location>
</feature>
<reference evidence="7 9" key="1">
    <citation type="submission" date="2017-01" db="EMBL/GenBank/DDBJ databases">
        <title>In silico prediction, in vitro antibacterial spectrum and physicochemical properties of a putative bacteriocin produced by Lactobacillus rhamnosus strain L156.4.</title>
        <authorList>
            <person name="Silveira A.M."/>
            <person name="Monteiro A.S."/>
            <person name="Santos V.L."/>
            <person name="Nicoli J.R."/>
            <person name="Azevedo V."/>
            <person name="Soares S.C."/>
            <person name="Castro-Oliveira L."/>
            <person name="Dias-Souza M.V."/>
            <person name="Nardi R.M."/>
        </authorList>
    </citation>
    <scope>NUCLEOTIDE SEQUENCE [LARGE SCALE GENOMIC DNA]</scope>
    <source>
        <strain evidence="7 9">L156.4</strain>
    </source>
</reference>
<comment type="similarity">
    <text evidence="1">Belongs to the SMC family. SbcC subfamily.</text>
</comment>
<reference evidence="6 11" key="3">
    <citation type="submission" date="2020-07" db="EMBL/GenBank/DDBJ databases">
        <title>Organ Donor 1.</title>
        <authorList>
            <person name="Marsh A.J."/>
            <person name="Azcarate-Peril M.A."/>
        </authorList>
    </citation>
    <scope>NUCLEOTIDE SEQUENCE [LARGE SCALE GENOMIC DNA]</scope>
    <source>
        <strain evidence="6 11">AMC0712</strain>
    </source>
</reference>
<evidence type="ECO:0000313" key="7">
    <source>
        <dbReference type="EMBL" id="ONN75475.1"/>
    </source>
</evidence>
<comment type="subunit">
    <text evidence="2">Heterodimer of SbcC and SbcD.</text>
</comment>
<dbReference type="Proteomes" id="UP000552935">
    <property type="component" value="Unassembled WGS sequence"/>
</dbReference>
<dbReference type="SUPFAM" id="SSF52540">
    <property type="entry name" value="P-loop containing nucleoside triphosphate hydrolases"/>
    <property type="match status" value="1"/>
</dbReference>
<feature type="coiled-coil region" evidence="4">
    <location>
        <begin position="690"/>
        <end position="745"/>
    </location>
</feature>
<dbReference type="Pfam" id="PF13558">
    <property type="entry name" value="SbcC_Walker_B"/>
    <property type="match status" value="1"/>
</dbReference>
<evidence type="ECO:0000313" key="10">
    <source>
        <dbReference type="Proteomes" id="UP000307517"/>
    </source>
</evidence>
<dbReference type="AlphaFoldDB" id="A0A508YQ58"/>
<dbReference type="Proteomes" id="UP000307517">
    <property type="component" value="Unassembled WGS sequence"/>
</dbReference>
<dbReference type="EMBL" id="MTJY01000019">
    <property type="protein sequence ID" value="ONN75475.1"/>
    <property type="molecule type" value="Genomic_DNA"/>
</dbReference>
<evidence type="ECO:0000313" key="11">
    <source>
        <dbReference type="Proteomes" id="UP000552935"/>
    </source>
</evidence>
<name>A0A508YQ58_LACRH</name>
<dbReference type="InterPro" id="IPR038729">
    <property type="entry name" value="Rad50/SbcC_AAA"/>
</dbReference>
<dbReference type="Gene3D" id="3.40.50.300">
    <property type="entry name" value="P-loop containing nucleotide triphosphate hydrolases"/>
    <property type="match status" value="2"/>
</dbReference>
<keyword evidence="4" id="KW-0175">Coiled coil</keyword>
<dbReference type="InterPro" id="IPR027417">
    <property type="entry name" value="P-loop_NTPase"/>
</dbReference>
<gene>
    <name evidence="7" type="ORF">BWR10_03070</name>
    <name evidence="8" type="ORF">E6L36_11655</name>
    <name evidence="6" type="ORF">H0N82_06775</name>
</gene>
<dbReference type="EMBL" id="JACCKI010000003">
    <property type="protein sequence ID" value="NZA04817.1"/>
    <property type="molecule type" value="Genomic_DNA"/>
</dbReference>
<dbReference type="Gene3D" id="6.10.250.3110">
    <property type="match status" value="1"/>
</dbReference>
<feature type="coiled-coil region" evidence="4">
    <location>
        <begin position="547"/>
        <end position="581"/>
    </location>
</feature>
<feature type="domain" description="Rad50/SbcC-type AAA" evidence="5">
    <location>
        <begin position="5"/>
        <end position="215"/>
    </location>
</feature>
<dbReference type="Proteomes" id="UP000189067">
    <property type="component" value="Unassembled WGS sequence"/>
</dbReference>
<evidence type="ECO:0000313" key="8">
    <source>
        <dbReference type="EMBL" id="THC80957.1"/>
    </source>
</evidence>
<dbReference type="PANTHER" id="PTHR32114:SF2">
    <property type="entry name" value="ABC TRANSPORTER ABCH.3"/>
    <property type="match status" value="1"/>
</dbReference>
<evidence type="ECO:0000313" key="6">
    <source>
        <dbReference type="EMBL" id="NZA04817.1"/>
    </source>
</evidence>
<comment type="caution">
    <text evidence="6">The sequence shown here is derived from an EMBL/GenBank/DDBJ whole genome shotgun (WGS) entry which is preliminary data.</text>
</comment>
<evidence type="ECO:0000256" key="2">
    <source>
        <dbReference type="ARBA" id="ARBA00011322"/>
    </source>
</evidence>
<dbReference type="Pfam" id="PF13476">
    <property type="entry name" value="AAA_23"/>
    <property type="match status" value="1"/>
</dbReference>
<dbReference type="EMBL" id="SSHM01000001">
    <property type="protein sequence ID" value="THC80957.1"/>
    <property type="molecule type" value="Genomic_DNA"/>
</dbReference>
<dbReference type="RefSeq" id="WP_005691848.1">
    <property type="nucleotide sequence ID" value="NZ_CABFNI010000005.1"/>
</dbReference>
<evidence type="ECO:0000313" key="9">
    <source>
        <dbReference type="Proteomes" id="UP000189067"/>
    </source>
</evidence>
<evidence type="ECO:0000256" key="1">
    <source>
        <dbReference type="ARBA" id="ARBA00006930"/>
    </source>
</evidence>
<protein>
    <recommendedName>
        <fullName evidence="3">Nuclease SbcCD subunit C</fullName>
    </recommendedName>
</protein>
<evidence type="ECO:0000259" key="5">
    <source>
        <dbReference type="Pfam" id="PF13476"/>
    </source>
</evidence>
<dbReference type="SUPFAM" id="SSF57997">
    <property type="entry name" value="Tropomyosin"/>
    <property type="match status" value="1"/>
</dbReference>
<dbReference type="PANTHER" id="PTHR32114">
    <property type="entry name" value="ABC TRANSPORTER ABCH.3"/>
    <property type="match status" value="1"/>
</dbReference>
<proteinExistence type="inferred from homology"/>
<evidence type="ECO:0000256" key="3">
    <source>
        <dbReference type="ARBA" id="ARBA00013368"/>
    </source>
</evidence>
<reference evidence="8 10" key="2">
    <citation type="submission" date="2019-04" db="EMBL/GenBank/DDBJ databases">
        <title>Genome Announcement to Ensure Probiotic Safety of Lactobacillus rhamnosus UBLR-58.</title>
        <authorList>
            <person name="Sulthana A."/>
            <person name="Lakshmi S.G."/>
            <person name="Madempudi R.S."/>
        </authorList>
    </citation>
    <scope>NUCLEOTIDE SEQUENCE [LARGE SCALE GENOMIC DNA]</scope>
    <source>
        <strain evidence="8 10">UBLR-58</strain>
    </source>
</reference>
<accession>A0A508YQ58</accession>
<dbReference type="GO" id="GO:0016887">
    <property type="term" value="F:ATP hydrolysis activity"/>
    <property type="evidence" value="ECO:0007669"/>
    <property type="project" value="InterPro"/>
</dbReference>